<dbReference type="AlphaFoldDB" id="A0A853I8P4"/>
<protein>
    <submittedName>
        <fullName evidence="1">DNA-binding protein</fullName>
    </submittedName>
</protein>
<reference evidence="1 2" key="1">
    <citation type="submission" date="2020-07" db="EMBL/GenBank/DDBJ databases">
        <title>Endozoicomonas sp. nov., isolated from sediment.</title>
        <authorList>
            <person name="Gu T."/>
        </authorList>
    </citation>
    <scope>NUCLEOTIDE SEQUENCE [LARGE SCALE GENOMIC DNA]</scope>
    <source>
        <strain evidence="1 2">SM1973</strain>
    </source>
</reference>
<accession>A0A853I8P4</accession>
<name>A0A853I8P4_9GAMM</name>
<dbReference type="EMBL" id="JACCKB010000009">
    <property type="protein sequence ID" value="NYZ65927.1"/>
    <property type="molecule type" value="Genomic_DNA"/>
</dbReference>
<gene>
    <name evidence="1" type="ORF">H0A36_07855</name>
</gene>
<dbReference type="RefSeq" id="WP_180567959.1">
    <property type="nucleotide sequence ID" value="NZ_JACCKB010000009.1"/>
</dbReference>
<proteinExistence type="predicted"/>
<evidence type="ECO:0000313" key="1">
    <source>
        <dbReference type="EMBL" id="NYZ65927.1"/>
    </source>
</evidence>
<keyword evidence="2" id="KW-1185">Reference proteome</keyword>
<sequence>MRLISLENYRKTKFPFGDGPSMGSLRRQCRSGDLAGARKEGKLWYVDIDVASSTSGDPLVEQVLSEIGFYDT</sequence>
<keyword evidence="1" id="KW-0238">DNA-binding</keyword>
<evidence type="ECO:0000313" key="2">
    <source>
        <dbReference type="Proteomes" id="UP000569732"/>
    </source>
</evidence>
<organism evidence="1 2">
    <name type="scientific">Spartinivicinus marinus</name>
    <dbReference type="NCBI Taxonomy" id="2994442"/>
    <lineage>
        <taxon>Bacteria</taxon>
        <taxon>Pseudomonadati</taxon>
        <taxon>Pseudomonadota</taxon>
        <taxon>Gammaproteobacteria</taxon>
        <taxon>Oceanospirillales</taxon>
        <taxon>Zooshikellaceae</taxon>
        <taxon>Spartinivicinus</taxon>
    </lineage>
</organism>
<dbReference type="GO" id="GO:0003677">
    <property type="term" value="F:DNA binding"/>
    <property type="evidence" value="ECO:0007669"/>
    <property type="project" value="UniProtKB-KW"/>
</dbReference>
<comment type="caution">
    <text evidence="1">The sequence shown here is derived from an EMBL/GenBank/DDBJ whole genome shotgun (WGS) entry which is preliminary data.</text>
</comment>
<dbReference type="Proteomes" id="UP000569732">
    <property type="component" value="Unassembled WGS sequence"/>
</dbReference>